<protein>
    <submittedName>
        <fullName evidence="2">Uncharacterized protein</fullName>
    </submittedName>
</protein>
<keyword evidence="1" id="KW-0812">Transmembrane</keyword>
<proteinExistence type="predicted"/>
<evidence type="ECO:0000313" key="2">
    <source>
        <dbReference type="EMBL" id="MPM19937.1"/>
    </source>
</evidence>
<sequence length="135" mass="15757">MEELGEFFGFMTGIGFSILLLNYLLKLLNRIWISKLPNNNFRKQYNLIMKFIVRNHRFFAFGTAILLGTHLYLQLTYRWLSLTGLIAAILMFANIGLGIIIFYFRKHNHKSLLLFHRFIALLLIAAVLVHLITKA</sequence>
<dbReference type="AlphaFoldDB" id="A0A644XVL2"/>
<comment type="caution">
    <text evidence="2">The sequence shown here is derived from an EMBL/GenBank/DDBJ whole genome shotgun (WGS) entry which is preliminary data.</text>
</comment>
<keyword evidence="1" id="KW-0472">Membrane</keyword>
<feature type="transmembrane region" description="Helical" evidence="1">
    <location>
        <begin position="81"/>
        <end position="104"/>
    </location>
</feature>
<feature type="transmembrane region" description="Helical" evidence="1">
    <location>
        <begin position="111"/>
        <end position="132"/>
    </location>
</feature>
<evidence type="ECO:0000256" key="1">
    <source>
        <dbReference type="SAM" id="Phobius"/>
    </source>
</evidence>
<reference evidence="2" key="1">
    <citation type="submission" date="2019-08" db="EMBL/GenBank/DDBJ databases">
        <authorList>
            <person name="Kucharzyk K."/>
            <person name="Murdoch R.W."/>
            <person name="Higgins S."/>
            <person name="Loffler F."/>
        </authorList>
    </citation>
    <scope>NUCLEOTIDE SEQUENCE</scope>
</reference>
<feature type="transmembrane region" description="Helical" evidence="1">
    <location>
        <begin position="6"/>
        <end position="25"/>
    </location>
</feature>
<name>A0A644XVL2_9ZZZZ</name>
<gene>
    <name evidence="2" type="ORF">SDC9_66364</name>
</gene>
<accession>A0A644XVL2</accession>
<organism evidence="2">
    <name type="scientific">bioreactor metagenome</name>
    <dbReference type="NCBI Taxonomy" id="1076179"/>
    <lineage>
        <taxon>unclassified sequences</taxon>
        <taxon>metagenomes</taxon>
        <taxon>ecological metagenomes</taxon>
    </lineage>
</organism>
<keyword evidence="1" id="KW-1133">Transmembrane helix</keyword>
<dbReference type="EMBL" id="VSSQ01003276">
    <property type="protein sequence ID" value="MPM19937.1"/>
    <property type="molecule type" value="Genomic_DNA"/>
</dbReference>
<feature type="transmembrane region" description="Helical" evidence="1">
    <location>
        <begin position="58"/>
        <end position="75"/>
    </location>
</feature>